<accession>A0A3R7YSX8</accession>
<dbReference type="Proteomes" id="UP000284452">
    <property type="component" value="Unassembled WGS sequence"/>
</dbReference>
<protein>
    <submittedName>
        <fullName evidence="2">Uncharacterized protein</fullName>
    </submittedName>
</protein>
<organism evidence="2 3">
    <name type="scientific">Toxoplasma gondii CAST</name>
    <dbReference type="NCBI Taxonomy" id="943122"/>
    <lineage>
        <taxon>Eukaryota</taxon>
        <taxon>Sar</taxon>
        <taxon>Alveolata</taxon>
        <taxon>Apicomplexa</taxon>
        <taxon>Conoidasida</taxon>
        <taxon>Coccidia</taxon>
        <taxon>Eucoccidiorida</taxon>
        <taxon>Eimeriorina</taxon>
        <taxon>Sarcocystidae</taxon>
        <taxon>Toxoplasma</taxon>
    </lineage>
</organism>
<evidence type="ECO:0000313" key="2">
    <source>
        <dbReference type="EMBL" id="RQX72307.1"/>
    </source>
</evidence>
<name>A0A3R7YSX8_TOXGO</name>
<evidence type="ECO:0000313" key="3">
    <source>
        <dbReference type="Proteomes" id="UP000284452"/>
    </source>
</evidence>
<comment type="caution">
    <text evidence="2">The sequence shown here is derived from an EMBL/GenBank/DDBJ whole genome shotgun (WGS) entry which is preliminary data.</text>
</comment>
<reference evidence="2 3" key="1">
    <citation type="submission" date="2017-10" db="EMBL/GenBank/DDBJ databases">
        <authorList>
            <person name="Sibley D."/>
            <person name="Venepally P."/>
            <person name="Karamycheva S."/>
            <person name="Hadjithomas M."/>
            <person name="Khan A."/>
            <person name="Brunk B."/>
            <person name="Roos D."/>
            <person name="Caler E."/>
            <person name="Lorenzi H."/>
        </authorList>
    </citation>
    <scope>NUCLEOTIDE SEQUENCE [LARGE SCALE GENOMIC DNA]</scope>
    <source>
        <strain evidence="2 3">CAST</strain>
    </source>
</reference>
<proteinExistence type="predicted"/>
<feature type="compositionally biased region" description="Basic and acidic residues" evidence="1">
    <location>
        <begin position="1"/>
        <end position="14"/>
    </location>
</feature>
<feature type="region of interest" description="Disordered" evidence="1">
    <location>
        <begin position="1"/>
        <end position="39"/>
    </location>
</feature>
<dbReference type="VEuPathDB" id="ToxoDB:TGCAST_387950"/>
<dbReference type="AlphaFoldDB" id="A0A3R7YSX8"/>
<evidence type="ECO:0000256" key="1">
    <source>
        <dbReference type="SAM" id="MobiDB-lite"/>
    </source>
</evidence>
<gene>
    <name evidence="2" type="ORF">TGCAST_387950</name>
</gene>
<dbReference type="EMBL" id="AHIV02000859">
    <property type="protein sequence ID" value="RQX72307.1"/>
    <property type="molecule type" value="Genomic_DNA"/>
</dbReference>
<sequence length="39" mass="4355">MQGKTEKADEKSGETESETQSAGRMGYEKKKFDEATQRG</sequence>
<feature type="compositionally biased region" description="Basic and acidic residues" evidence="1">
    <location>
        <begin position="26"/>
        <end position="39"/>
    </location>
</feature>
<feature type="non-terminal residue" evidence="2">
    <location>
        <position position="39"/>
    </location>
</feature>